<comment type="caution">
    <text evidence="1">The sequence shown here is derived from an EMBL/GenBank/DDBJ whole genome shotgun (WGS) entry which is preliminary data.</text>
</comment>
<proteinExistence type="predicted"/>
<reference evidence="1 2" key="1">
    <citation type="submission" date="2024-06" db="EMBL/GenBank/DDBJ databases">
        <authorList>
            <person name="Bataeva Y.V."/>
            <person name="Grigorian L.N."/>
            <person name="Solomentsev V.I."/>
        </authorList>
    </citation>
    <scope>NUCLEOTIDE SEQUENCE [LARGE SCALE GENOMIC DNA]</scope>
    <source>
        <strain evidence="2">SCPM-O-B-12605 (RCAM04882)</strain>
    </source>
</reference>
<evidence type="ECO:0000313" key="1">
    <source>
        <dbReference type="EMBL" id="MES0837073.1"/>
    </source>
</evidence>
<name>A0ABV2A143_9ACTN</name>
<evidence type="ECO:0000313" key="2">
    <source>
        <dbReference type="Proteomes" id="UP001432401"/>
    </source>
</evidence>
<sequence length="321" mass="35984">MKRLFPYAVLAGEVGLEVLRARLDDVPIEFSMISAAQRTVALHEVERERWGTATLTVRVRLPKRELADGPWTNVACAAIVSERRTNVRAHVPLEQDEPGVWLGEVTLHRERHVNKAELIAQVSATVDEIDSRLIGRSEASWTIDLLATTPTKKDGIRTEWVDFGGEGAVHLDLFRSDPWFVEAVGEEPTLYLNKRFEGIEAILRSDRAVDRPAQNALASQIAQEVWTVLFTSVIRGLPKDDQGRPEWPGGWQESTLRKMLPDVLPDYSLTDALAEIVAREDGAGGDLHARVAHAAAVQARRTRHLGNFLRAFRRKAQEEEQ</sequence>
<gene>
    <name evidence="1" type="ORF">ABUK86_25070</name>
</gene>
<dbReference type="EMBL" id="JBEQNB010000015">
    <property type="protein sequence ID" value="MES0837073.1"/>
    <property type="molecule type" value="Genomic_DNA"/>
</dbReference>
<keyword evidence="2" id="KW-1185">Reference proteome</keyword>
<evidence type="ECO:0008006" key="3">
    <source>
        <dbReference type="Google" id="ProtNLM"/>
    </source>
</evidence>
<protein>
    <recommendedName>
        <fullName evidence="3">CYTH domain-containing protein</fullName>
    </recommendedName>
</protein>
<dbReference type="Proteomes" id="UP001432401">
    <property type="component" value="Unassembled WGS sequence"/>
</dbReference>
<accession>A0ABV2A143</accession>
<organism evidence="1 2">
    <name type="scientific">Nocardiopsis tropica</name>
    <dbReference type="NCBI Taxonomy" id="109330"/>
    <lineage>
        <taxon>Bacteria</taxon>
        <taxon>Bacillati</taxon>
        <taxon>Actinomycetota</taxon>
        <taxon>Actinomycetes</taxon>
        <taxon>Streptosporangiales</taxon>
        <taxon>Nocardiopsidaceae</taxon>
        <taxon>Nocardiopsis</taxon>
    </lineage>
</organism>
<dbReference type="RefSeq" id="WP_267945700.1">
    <property type="nucleotide sequence ID" value="NZ_JBEQNA010000014.1"/>
</dbReference>